<dbReference type="Proteomes" id="UP000541136">
    <property type="component" value="Unassembled WGS sequence"/>
</dbReference>
<keyword evidence="4 5" id="KW-0732">Signal</keyword>
<dbReference type="GO" id="GO:0030288">
    <property type="term" value="C:outer membrane-bounded periplasmic space"/>
    <property type="evidence" value="ECO:0007669"/>
    <property type="project" value="InterPro"/>
</dbReference>
<dbReference type="InterPro" id="IPR018389">
    <property type="entry name" value="DctP_fam"/>
</dbReference>
<name>A0A7W9TSS9_CASDE</name>
<dbReference type="CDD" id="cd13679">
    <property type="entry name" value="PBP2_TRAP_YiaO_like"/>
    <property type="match status" value="1"/>
</dbReference>
<comment type="subcellular location">
    <subcellularLocation>
        <location evidence="1">Cell envelope</location>
    </subcellularLocation>
</comment>
<evidence type="ECO:0000313" key="7">
    <source>
        <dbReference type="Proteomes" id="UP000541136"/>
    </source>
</evidence>
<dbReference type="GO" id="GO:0055085">
    <property type="term" value="P:transmembrane transport"/>
    <property type="evidence" value="ECO:0007669"/>
    <property type="project" value="InterPro"/>
</dbReference>
<dbReference type="InterPro" id="IPR038404">
    <property type="entry name" value="TRAP_DctP_sf"/>
</dbReference>
<dbReference type="PIRSF" id="PIRSF006470">
    <property type="entry name" value="DctB"/>
    <property type="match status" value="1"/>
</dbReference>
<dbReference type="Gene3D" id="3.40.190.170">
    <property type="entry name" value="Bacterial extracellular solute-binding protein, family 7"/>
    <property type="match status" value="1"/>
</dbReference>
<organism evidence="6 7">
    <name type="scientific">Castellaniella defragrans</name>
    <name type="common">Alcaligenes defragrans</name>
    <dbReference type="NCBI Taxonomy" id="75697"/>
    <lineage>
        <taxon>Bacteria</taxon>
        <taxon>Pseudomonadati</taxon>
        <taxon>Pseudomonadota</taxon>
        <taxon>Betaproteobacteria</taxon>
        <taxon>Burkholderiales</taxon>
        <taxon>Alcaligenaceae</taxon>
        <taxon>Castellaniella</taxon>
    </lineage>
</organism>
<evidence type="ECO:0000256" key="2">
    <source>
        <dbReference type="ARBA" id="ARBA00009023"/>
    </source>
</evidence>
<gene>
    <name evidence="6" type="ORF">HNR28_003420</name>
</gene>
<sequence length="340" mass="37498">MKPMKRLVLSSLMALGFGLASLGVGHAADIREHSIKFASQNNKGHPQVMGMQKFADLVAQKSGNKIRVRLFPGGVLGGDLETVSALQGGTIEMTVLNSGILQAQIKDFAAFDFPFLFNNDKEVDALVDGPFGQTLHKKLQDKGLIGLAYFDLGFRNITNGKHPINKPEDISGLKLRVIQSPIYVDVFKALGANPTPLAWPEVYNALEQGAVDGQENPFTVILNAKLDEVQKYLAVTRHIYNPQSVIISKKFWDSLNPDEQKLIQDAATEAAAYQRQVSRDAAHTALETLKKHGMQVTELSPADLDKMRAMVKPVVEKYTREVGEDTVKSMYAEIDKIRKP</sequence>
<feature type="signal peptide" evidence="5">
    <location>
        <begin position="1"/>
        <end position="27"/>
    </location>
</feature>
<evidence type="ECO:0000256" key="4">
    <source>
        <dbReference type="ARBA" id="ARBA00022729"/>
    </source>
</evidence>
<feature type="chain" id="PRO_5031569196" evidence="5">
    <location>
        <begin position="28"/>
        <end position="340"/>
    </location>
</feature>
<dbReference type="SUPFAM" id="SSF53850">
    <property type="entry name" value="Periplasmic binding protein-like II"/>
    <property type="match status" value="1"/>
</dbReference>
<evidence type="ECO:0000256" key="1">
    <source>
        <dbReference type="ARBA" id="ARBA00004196"/>
    </source>
</evidence>
<evidence type="ECO:0000313" key="6">
    <source>
        <dbReference type="EMBL" id="MBB6085363.1"/>
    </source>
</evidence>
<dbReference type="Pfam" id="PF03480">
    <property type="entry name" value="DctP"/>
    <property type="match status" value="1"/>
</dbReference>
<accession>A0A7W9TSS9</accession>
<dbReference type="RefSeq" id="WP_043679035.1">
    <property type="nucleotide sequence ID" value="NZ_JACHIB010000024.1"/>
</dbReference>
<keyword evidence="3" id="KW-0813">Transport</keyword>
<dbReference type="AlphaFoldDB" id="A0A7W9TSS9"/>
<dbReference type="EMBL" id="JACHIB010000024">
    <property type="protein sequence ID" value="MBB6085363.1"/>
    <property type="molecule type" value="Genomic_DNA"/>
</dbReference>
<comment type="caution">
    <text evidence="6">The sequence shown here is derived from an EMBL/GenBank/DDBJ whole genome shotgun (WGS) entry which is preliminary data.</text>
</comment>
<proteinExistence type="inferred from homology"/>
<dbReference type="PANTHER" id="PTHR33376">
    <property type="match status" value="1"/>
</dbReference>
<protein>
    <submittedName>
        <fullName evidence="6">Tripartite ATP-independent transporter DctP family solute receptor</fullName>
    </submittedName>
</protein>
<dbReference type="PANTHER" id="PTHR33376:SF4">
    <property type="entry name" value="SIALIC ACID-BINDING PERIPLASMIC PROTEIN SIAP"/>
    <property type="match status" value="1"/>
</dbReference>
<dbReference type="NCBIfam" id="TIGR00787">
    <property type="entry name" value="dctP"/>
    <property type="match status" value="1"/>
</dbReference>
<evidence type="ECO:0000256" key="5">
    <source>
        <dbReference type="SAM" id="SignalP"/>
    </source>
</evidence>
<reference evidence="6 7" key="1">
    <citation type="submission" date="2020-08" db="EMBL/GenBank/DDBJ databases">
        <title>Genomic Encyclopedia of Type Strains, Phase IV (KMG-IV): sequencing the most valuable type-strain genomes for metagenomic binning, comparative biology and taxonomic classification.</title>
        <authorList>
            <person name="Goeker M."/>
        </authorList>
    </citation>
    <scope>NUCLEOTIDE SEQUENCE [LARGE SCALE GENOMIC DNA]</scope>
    <source>
        <strain evidence="6 7">DSM 12141</strain>
    </source>
</reference>
<dbReference type="InterPro" id="IPR004682">
    <property type="entry name" value="TRAP_DctP"/>
</dbReference>
<evidence type="ECO:0000256" key="3">
    <source>
        <dbReference type="ARBA" id="ARBA00022448"/>
    </source>
</evidence>
<keyword evidence="6" id="KW-0675">Receptor</keyword>
<comment type="similarity">
    <text evidence="2">Belongs to the bacterial solute-binding protein 7 family.</text>
</comment>
<dbReference type="NCBIfam" id="NF037995">
    <property type="entry name" value="TRAP_S1"/>
    <property type="match status" value="1"/>
</dbReference>